<keyword evidence="2" id="KW-1185">Reference proteome</keyword>
<dbReference type="EMBL" id="CM023474">
    <property type="protein sequence ID" value="KAH7949936.1"/>
    <property type="molecule type" value="Genomic_DNA"/>
</dbReference>
<protein>
    <submittedName>
        <fullName evidence="1">Uncharacterized protein</fullName>
    </submittedName>
</protein>
<comment type="caution">
    <text evidence="1">The sequence shown here is derived from an EMBL/GenBank/DDBJ whole genome shotgun (WGS) entry which is preliminary data.</text>
</comment>
<dbReference type="Proteomes" id="UP000821865">
    <property type="component" value="Chromosome 5"/>
</dbReference>
<accession>A0ACB8CS98</accession>
<name>A0ACB8CS98_DERSI</name>
<gene>
    <name evidence="1" type="ORF">HPB49_017275</name>
</gene>
<evidence type="ECO:0000313" key="1">
    <source>
        <dbReference type="EMBL" id="KAH7949936.1"/>
    </source>
</evidence>
<evidence type="ECO:0000313" key="2">
    <source>
        <dbReference type="Proteomes" id="UP000821865"/>
    </source>
</evidence>
<organism evidence="1 2">
    <name type="scientific">Dermacentor silvarum</name>
    <name type="common">Tick</name>
    <dbReference type="NCBI Taxonomy" id="543639"/>
    <lineage>
        <taxon>Eukaryota</taxon>
        <taxon>Metazoa</taxon>
        <taxon>Ecdysozoa</taxon>
        <taxon>Arthropoda</taxon>
        <taxon>Chelicerata</taxon>
        <taxon>Arachnida</taxon>
        <taxon>Acari</taxon>
        <taxon>Parasitiformes</taxon>
        <taxon>Ixodida</taxon>
        <taxon>Ixodoidea</taxon>
        <taxon>Ixodidae</taxon>
        <taxon>Rhipicephalinae</taxon>
        <taxon>Dermacentor</taxon>
    </lineage>
</organism>
<proteinExistence type="predicted"/>
<reference evidence="1" key="1">
    <citation type="submission" date="2020-05" db="EMBL/GenBank/DDBJ databases">
        <title>Large-scale comparative analyses of tick genomes elucidate their genetic diversity and vector capacities.</title>
        <authorList>
            <person name="Jia N."/>
            <person name="Wang J."/>
            <person name="Shi W."/>
            <person name="Du L."/>
            <person name="Sun Y."/>
            <person name="Zhan W."/>
            <person name="Jiang J."/>
            <person name="Wang Q."/>
            <person name="Zhang B."/>
            <person name="Ji P."/>
            <person name="Sakyi L.B."/>
            <person name="Cui X."/>
            <person name="Yuan T."/>
            <person name="Jiang B."/>
            <person name="Yang W."/>
            <person name="Lam T.T.-Y."/>
            <person name="Chang Q."/>
            <person name="Ding S."/>
            <person name="Wang X."/>
            <person name="Zhu J."/>
            <person name="Ruan X."/>
            <person name="Zhao L."/>
            <person name="Wei J."/>
            <person name="Que T."/>
            <person name="Du C."/>
            <person name="Cheng J."/>
            <person name="Dai P."/>
            <person name="Han X."/>
            <person name="Huang E."/>
            <person name="Gao Y."/>
            <person name="Liu J."/>
            <person name="Shao H."/>
            <person name="Ye R."/>
            <person name="Li L."/>
            <person name="Wei W."/>
            <person name="Wang X."/>
            <person name="Wang C."/>
            <person name="Yang T."/>
            <person name="Huo Q."/>
            <person name="Li W."/>
            <person name="Guo W."/>
            <person name="Chen H."/>
            <person name="Zhou L."/>
            <person name="Ni X."/>
            <person name="Tian J."/>
            <person name="Zhou Y."/>
            <person name="Sheng Y."/>
            <person name="Liu T."/>
            <person name="Pan Y."/>
            <person name="Xia L."/>
            <person name="Li J."/>
            <person name="Zhao F."/>
            <person name="Cao W."/>
        </authorList>
    </citation>
    <scope>NUCLEOTIDE SEQUENCE</scope>
    <source>
        <strain evidence="1">Dsil-2018</strain>
    </source>
</reference>
<sequence length="111" mass="12556">MPQRCAAVGCTNSSGRPPNMRFFRFPAASLQESRRRKWIHAIRRVNPDGSPWEPTANSRLCGTHLRTGAPSRFITHPDYVPSRTQKRDTVDSSLASIERRVGKAFTIYNAE</sequence>